<accession>A0AAE1VUC4</accession>
<dbReference type="EMBL" id="JAVYJV010000003">
    <property type="protein sequence ID" value="KAK4373794.1"/>
    <property type="molecule type" value="Genomic_DNA"/>
</dbReference>
<dbReference type="SUPFAM" id="SSF57783">
    <property type="entry name" value="Zinc beta-ribbon"/>
    <property type="match status" value="1"/>
</dbReference>
<proteinExistence type="inferred from homology"/>
<evidence type="ECO:0000256" key="8">
    <source>
        <dbReference type="ARBA" id="ARBA00023015"/>
    </source>
</evidence>
<evidence type="ECO:0000256" key="9">
    <source>
        <dbReference type="ARBA" id="ARBA00023163"/>
    </source>
</evidence>
<evidence type="ECO:0000313" key="12">
    <source>
        <dbReference type="EMBL" id="KAK4373794.1"/>
    </source>
</evidence>
<dbReference type="InterPro" id="IPR038567">
    <property type="entry name" value="T_Elf1_sf"/>
</dbReference>
<keyword evidence="8 11" id="KW-0805">Transcription regulation</keyword>
<dbReference type="GO" id="GO:0006368">
    <property type="term" value="P:transcription elongation by RNA polymerase II"/>
    <property type="evidence" value="ECO:0007669"/>
    <property type="project" value="TreeGrafter"/>
</dbReference>
<sequence length="98" mass="11192">MAKRKSRAKPAPKKMPKLETVFTCPFCCHEGAVECPIDMKNSIGSAICYICKAKFSTKVTLLTEPIDIYHEWIDECERVNPGKSEKKRKEKKNVTKET</sequence>
<dbReference type="Proteomes" id="UP001291623">
    <property type="component" value="Unassembled WGS sequence"/>
</dbReference>
<keyword evidence="10 11" id="KW-0539">Nucleus</keyword>
<organism evidence="12 13">
    <name type="scientific">Anisodus tanguticus</name>
    <dbReference type="NCBI Taxonomy" id="243964"/>
    <lineage>
        <taxon>Eukaryota</taxon>
        <taxon>Viridiplantae</taxon>
        <taxon>Streptophyta</taxon>
        <taxon>Embryophyta</taxon>
        <taxon>Tracheophyta</taxon>
        <taxon>Spermatophyta</taxon>
        <taxon>Magnoliopsida</taxon>
        <taxon>eudicotyledons</taxon>
        <taxon>Gunneridae</taxon>
        <taxon>Pentapetalae</taxon>
        <taxon>asterids</taxon>
        <taxon>lamiids</taxon>
        <taxon>Solanales</taxon>
        <taxon>Solanaceae</taxon>
        <taxon>Solanoideae</taxon>
        <taxon>Hyoscyameae</taxon>
        <taxon>Anisodus</taxon>
    </lineage>
</organism>
<dbReference type="PANTHER" id="PTHR20934">
    <property type="entry name" value="TRANSCRIPTION ELONGATION FACTOR 1 HOMOLOG"/>
    <property type="match status" value="1"/>
</dbReference>
<dbReference type="AlphaFoldDB" id="A0AAE1VUC4"/>
<keyword evidence="13" id="KW-1185">Reference proteome</keyword>
<dbReference type="GO" id="GO:0008270">
    <property type="term" value="F:zinc ion binding"/>
    <property type="evidence" value="ECO:0007669"/>
    <property type="project" value="UniProtKB-KW"/>
</dbReference>
<evidence type="ECO:0000256" key="6">
    <source>
        <dbReference type="ARBA" id="ARBA00022771"/>
    </source>
</evidence>
<evidence type="ECO:0000256" key="4">
    <source>
        <dbReference type="ARBA" id="ARBA00014973"/>
    </source>
</evidence>
<keyword evidence="7 11" id="KW-0862">Zinc</keyword>
<reference evidence="12" key="1">
    <citation type="submission" date="2023-12" db="EMBL/GenBank/DDBJ databases">
        <title>Genome assembly of Anisodus tanguticus.</title>
        <authorList>
            <person name="Wang Y.-J."/>
        </authorList>
    </citation>
    <scope>NUCLEOTIDE SEQUENCE</scope>
    <source>
        <strain evidence="12">KB-2021</strain>
        <tissue evidence="12">Leaf</tissue>
    </source>
</reference>
<evidence type="ECO:0000256" key="2">
    <source>
        <dbReference type="ARBA" id="ARBA00004123"/>
    </source>
</evidence>
<evidence type="ECO:0000256" key="1">
    <source>
        <dbReference type="ARBA" id="ARBA00003357"/>
    </source>
</evidence>
<dbReference type="InterPro" id="IPR007808">
    <property type="entry name" value="Elf1"/>
</dbReference>
<dbReference type="GO" id="GO:0000993">
    <property type="term" value="F:RNA polymerase II complex binding"/>
    <property type="evidence" value="ECO:0007669"/>
    <property type="project" value="TreeGrafter"/>
</dbReference>
<dbReference type="Pfam" id="PF05129">
    <property type="entry name" value="Zn_ribbon_Elf1"/>
    <property type="match status" value="1"/>
</dbReference>
<evidence type="ECO:0000256" key="11">
    <source>
        <dbReference type="RuleBase" id="RU364033"/>
    </source>
</evidence>
<evidence type="ECO:0000256" key="5">
    <source>
        <dbReference type="ARBA" id="ARBA00022723"/>
    </source>
</evidence>
<comment type="similarity">
    <text evidence="3 11">Belongs to the ELOF1 family.</text>
</comment>
<dbReference type="PANTHER" id="PTHR20934:SF24">
    <property type="entry name" value="TRANSCRIPTION ELONGATION FACTOR 1 HOMOLOG"/>
    <property type="match status" value="1"/>
</dbReference>
<keyword evidence="6 11" id="KW-0863">Zinc-finger</keyword>
<protein>
    <recommendedName>
        <fullName evidence="4 11">Transcription elongation factor 1 homolog</fullName>
    </recommendedName>
</protein>
<evidence type="ECO:0000313" key="13">
    <source>
        <dbReference type="Proteomes" id="UP001291623"/>
    </source>
</evidence>
<name>A0AAE1VUC4_9SOLA</name>
<gene>
    <name evidence="12" type="ORF">RND71_004471</name>
</gene>
<evidence type="ECO:0000256" key="3">
    <source>
        <dbReference type="ARBA" id="ARBA00009730"/>
    </source>
</evidence>
<comment type="caution">
    <text evidence="12">The sequence shown here is derived from an EMBL/GenBank/DDBJ whole genome shotgun (WGS) entry which is preliminary data.</text>
</comment>
<keyword evidence="9 11" id="KW-0804">Transcription</keyword>
<keyword evidence="5 11" id="KW-0479">Metal-binding</keyword>
<comment type="function">
    <text evidence="1 11">Transcription elongation factor implicated in the maintenance of proper chromatin structure in actively transcribed regions.</text>
</comment>
<evidence type="ECO:0000256" key="7">
    <source>
        <dbReference type="ARBA" id="ARBA00022833"/>
    </source>
</evidence>
<dbReference type="GO" id="GO:0008023">
    <property type="term" value="C:transcription elongation factor complex"/>
    <property type="evidence" value="ECO:0007669"/>
    <property type="project" value="TreeGrafter"/>
</dbReference>
<dbReference type="FunFam" id="2.20.25.190:FF:000001">
    <property type="entry name" value="Transcription elongation factor 1 homolog"/>
    <property type="match status" value="1"/>
</dbReference>
<comment type="subcellular location">
    <subcellularLocation>
        <location evidence="2 11">Nucleus</location>
    </subcellularLocation>
</comment>
<evidence type="ECO:0000256" key="10">
    <source>
        <dbReference type="ARBA" id="ARBA00023242"/>
    </source>
</evidence>
<dbReference type="Gene3D" id="2.20.25.190">
    <property type="match status" value="1"/>
</dbReference>